<protein>
    <recommendedName>
        <fullName evidence="5">VPLPA-CTERM sorting domain-containing protein</fullName>
    </recommendedName>
</protein>
<dbReference type="Proteomes" id="UP000315252">
    <property type="component" value="Unassembled WGS sequence"/>
</dbReference>
<feature type="transmembrane region" description="Helical" evidence="1">
    <location>
        <begin position="200"/>
        <end position="221"/>
    </location>
</feature>
<keyword evidence="1" id="KW-0472">Membrane</keyword>
<dbReference type="AlphaFoldDB" id="A0A545SSW5"/>
<proteinExistence type="predicted"/>
<evidence type="ECO:0000256" key="2">
    <source>
        <dbReference type="SAM" id="SignalP"/>
    </source>
</evidence>
<dbReference type="OrthoDB" id="9779730at2"/>
<evidence type="ECO:0000313" key="3">
    <source>
        <dbReference type="EMBL" id="TQV68068.1"/>
    </source>
</evidence>
<dbReference type="RefSeq" id="WP_142900016.1">
    <property type="nucleotide sequence ID" value="NZ_ML660076.1"/>
</dbReference>
<comment type="caution">
    <text evidence="3">The sequence shown here is derived from an EMBL/GenBank/DDBJ whole genome shotgun (WGS) entry which is preliminary data.</text>
</comment>
<dbReference type="EMBL" id="VHSH01000025">
    <property type="protein sequence ID" value="TQV68068.1"/>
    <property type="molecule type" value="Genomic_DNA"/>
</dbReference>
<feature type="signal peptide" evidence="2">
    <location>
        <begin position="1"/>
        <end position="26"/>
    </location>
</feature>
<gene>
    <name evidence="3" type="ORF">FKG95_29260</name>
</gene>
<evidence type="ECO:0000256" key="1">
    <source>
        <dbReference type="SAM" id="Phobius"/>
    </source>
</evidence>
<organism evidence="3 4">
    <name type="scientific">Denitrobaculum tricleocarpae</name>
    <dbReference type="NCBI Taxonomy" id="2591009"/>
    <lineage>
        <taxon>Bacteria</taxon>
        <taxon>Pseudomonadati</taxon>
        <taxon>Pseudomonadota</taxon>
        <taxon>Alphaproteobacteria</taxon>
        <taxon>Rhodospirillales</taxon>
        <taxon>Rhodospirillaceae</taxon>
        <taxon>Denitrobaculum</taxon>
    </lineage>
</organism>
<reference evidence="3 4" key="1">
    <citation type="submission" date="2019-06" db="EMBL/GenBank/DDBJ databases">
        <title>Whole genome sequence for Rhodospirillaceae sp. R148.</title>
        <authorList>
            <person name="Wang G."/>
        </authorList>
    </citation>
    <scope>NUCLEOTIDE SEQUENCE [LARGE SCALE GENOMIC DNA]</scope>
    <source>
        <strain evidence="3 4">R148</strain>
    </source>
</reference>
<sequence>MTFSQNIGWIVIALAVTNLLPTPSSAAIMTFDDRNAFEAAVAGAPLMEDPFDNPIPGAEQITLDSGIVSTNAPVSVFLDDNSVVPFHDGGYYRNSVNNSTNELADTITWDFPMPIIGFGFGLSEAAPDGVEVTFDGGDGLESFLLHDINGDVSSSGFIGFVGFVADTAFETIVFSNDNVLSTDSFNIDDLVFAEGASSPVAVPLPTTLPLTLFGIGTLLLAMRNRQGGRSTSDSAGIK</sequence>
<keyword evidence="1" id="KW-1133">Transmembrane helix</keyword>
<keyword evidence="4" id="KW-1185">Reference proteome</keyword>
<evidence type="ECO:0000313" key="4">
    <source>
        <dbReference type="Proteomes" id="UP000315252"/>
    </source>
</evidence>
<keyword evidence="1" id="KW-0812">Transmembrane</keyword>
<name>A0A545SSW5_9PROT</name>
<evidence type="ECO:0008006" key="5">
    <source>
        <dbReference type="Google" id="ProtNLM"/>
    </source>
</evidence>
<keyword evidence="2" id="KW-0732">Signal</keyword>
<feature type="chain" id="PRO_5021933213" description="VPLPA-CTERM sorting domain-containing protein" evidence="2">
    <location>
        <begin position="27"/>
        <end position="238"/>
    </location>
</feature>
<accession>A0A545SSW5</accession>